<evidence type="ECO:0008006" key="4">
    <source>
        <dbReference type="Google" id="ProtNLM"/>
    </source>
</evidence>
<keyword evidence="3" id="KW-1185">Reference proteome</keyword>
<name>A0A9P6AWI4_9AGAM</name>
<feature type="region of interest" description="Disordered" evidence="1">
    <location>
        <begin position="1"/>
        <end position="31"/>
    </location>
</feature>
<evidence type="ECO:0000313" key="3">
    <source>
        <dbReference type="Proteomes" id="UP000886523"/>
    </source>
</evidence>
<accession>A0A9P6AWI4</accession>
<dbReference type="EMBL" id="MU128975">
    <property type="protein sequence ID" value="KAF9513236.1"/>
    <property type="molecule type" value="Genomic_DNA"/>
</dbReference>
<protein>
    <recommendedName>
        <fullName evidence="4">PLAC8-domain-containing protein</fullName>
    </recommendedName>
</protein>
<evidence type="ECO:0000313" key="2">
    <source>
        <dbReference type="EMBL" id="KAF9513236.1"/>
    </source>
</evidence>
<gene>
    <name evidence="2" type="ORF">BS47DRAFT_979962</name>
</gene>
<reference evidence="2" key="1">
    <citation type="journal article" date="2020" name="Nat. Commun.">
        <title>Large-scale genome sequencing of mycorrhizal fungi provides insights into the early evolution of symbiotic traits.</title>
        <authorList>
            <person name="Miyauchi S."/>
            <person name="Kiss E."/>
            <person name="Kuo A."/>
            <person name="Drula E."/>
            <person name="Kohler A."/>
            <person name="Sanchez-Garcia M."/>
            <person name="Morin E."/>
            <person name="Andreopoulos B."/>
            <person name="Barry K.W."/>
            <person name="Bonito G."/>
            <person name="Buee M."/>
            <person name="Carver A."/>
            <person name="Chen C."/>
            <person name="Cichocki N."/>
            <person name="Clum A."/>
            <person name="Culley D."/>
            <person name="Crous P.W."/>
            <person name="Fauchery L."/>
            <person name="Girlanda M."/>
            <person name="Hayes R.D."/>
            <person name="Keri Z."/>
            <person name="LaButti K."/>
            <person name="Lipzen A."/>
            <person name="Lombard V."/>
            <person name="Magnuson J."/>
            <person name="Maillard F."/>
            <person name="Murat C."/>
            <person name="Nolan M."/>
            <person name="Ohm R.A."/>
            <person name="Pangilinan J."/>
            <person name="Pereira M.F."/>
            <person name="Perotto S."/>
            <person name="Peter M."/>
            <person name="Pfister S."/>
            <person name="Riley R."/>
            <person name="Sitrit Y."/>
            <person name="Stielow J.B."/>
            <person name="Szollosi G."/>
            <person name="Zifcakova L."/>
            <person name="Stursova M."/>
            <person name="Spatafora J.W."/>
            <person name="Tedersoo L."/>
            <person name="Vaario L.M."/>
            <person name="Yamada A."/>
            <person name="Yan M."/>
            <person name="Wang P."/>
            <person name="Xu J."/>
            <person name="Bruns T."/>
            <person name="Baldrian P."/>
            <person name="Vilgalys R."/>
            <person name="Dunand C."/>
            <person name="Henrissat B."/>
            <person name="Grigoriev I.V."/>
            <person name="Hibbett D."/>
            <person name="Nagy L.G."/>
            <person name="Martin F.M."/>
        </authorList>
    </citation>
    <scope>NUCLEOTIDE SEQUENCE</scope>
    <source>
        <strain evidence="2">UP504</strain>
    </source>
</reference>
<dbReference type="InterPro" id="IPR006461">
    <property type="entry name" value="PLAC_motif_containing"/>
</dbReference>
<comment type="caution">
    <text evidence="2">The sequence shown here is derived from an EMBL/GenBank/DDBJ whole genome shotgun (WGS) entry which is preliminary data.</text>
</comment>
<dbReference type="Proteomes" id="UP000886523">
    <property type="component" value="Unassembled WGS sequence"/>
</dbReference>
<dbReference type="AlphaFoldDB" id="A0A9P6AWI4"/>
<feature type="compositionally biased region" description="Polar residues" evidence="1">
    <location>
        <begin position="1"/>
        <end position="10"/>
    </location>
</feature>
<dbReference type="Pfam" id="PF04749">
    <property type="entry name" value="PLAC8"/>
    <property type="match status" value="1"/>
</dbReference>
<dbReference type="OrthoDB" id="1045822at2759"/>
<sequence>MAEKQPQFTSQPPPNPGMTTDPRIGGNRNGLNKSFNADNQRDWSFGFFDCFSTCGVCLFGWLCPCFSYGQTQSRYNHLLRQGTPHPTGGELFSSDCLTYHALHCFGCSCLLAMGGRKNIRERYNIQGSKRADCLVHTCCVPCALTQESREITLEEESFVANKA</sequence>
<dbReference type="NCBIfam" id="TIGR01571">
    <property type="entry name" value="A_thal_Cys_rich"/>
    <property type="match status" value="1"/>
</dbReference>
<organism evidence="2 3">
    <name type="scientific">Hydnum rufescens UP504</name>
    <dbReference type="NCBI Taxonomy" id="1448309"/>
    <lineage>
        <taxon>Eukaryota</taxon>
        <taxon>Fungi</taxon>
        <taxon>Dikarya</taxon>
        <taxon>Basidiomycota</taxon>
        <taxon>Agaricomycotina</taxon>
        <taxon>Agaricomycetes</taxon>
        <taxon>Cantharellales</taxon>
        <taxon>Hydnaceae</taxon>
        <taxon>Hydnum</taxon>
    </lineage>
</organism>
<evidence type="ECO:0000256" key="1">
    <source>
        <dbReference type="SAM" id="MobiDB-lite"/>
    </source>
</evidence>
<proteinExistence type="predicted"/>
<dbReference type="PANTHER" id="PTHR15907">
    <property type="entry name" value="DUF614 FAMILY PROTEIN-RELATED"/>
    <property type="match status" value="1"/>
</dbReference>